<reference evidence="2 3" key="1">
    <citation type="submission" date="2022-12" db="EMBL/GenBank/DDBJ databases">
        <title>Chromosome-level genome of Tegillarca granosa.</title>
        <authorList>
            <person name="Kim J."/>
        </authorList>
    </citation>
    <scope>NUCLEOTIDE SEQUENCE [LARGE SCALE GENOMIC DNA]</scope>
    <source>
        <strain evidence="2">Teg-2019</strain>
        <tissue evidence="2">Adductor muscle</tissue>
    </source>
</reference>
<keyword evidence="3" id="KW-1185">Reference proteome</keyword>
<proteinExistence type="predicted"/>
<dbReference type="EMBL" id="JARBDR010000918">
    <property type="protein sequence ID" value="KAJ8301518.1"/>
    <property type="molecule type" value="Genomic_DNA"/>
</dbReference>
<evidence type="ECO:0000313" key="2">
    <source>
        <dbReference type="EMBL" id="KAJ8301518.1"/>
    </source>
</evidence>
<dbReference type="SUPFAM" id="SSF111126">
    <property type="entry name" value="Ligand-binding domain in the NO signalling and Golgi transport"/>
    <property type="match status" value="1"/>
</dbReference>
<evidence type="ECO:0000313" key="3">
    <source>
        <dbReference type="Proteomes" id="UP001217089"/>
    </source>
</evidence>
<dbReference type="InterPro" id="IPR024096">
    <property type="entry name" value="NO_sig/Golgi_transp_ligand-bd"/>
</dbReference>
<name>A0ABQ9E836_TEGGR</name>
<feature type="domain" description="Heme NO-binding" evidence="1">
    <location>
        <begin position="5"/>
        <end position="104"/>
    </location>
</feature>
<accession>A0ABQ9E836</accession>
<dbReference type="Proteomes" id="UP001217089">
    <property type="component" value="Unassembled WGS sequence"/>
</dbReference>
<dbReference type="InterPro" id="IPR011644">
    <property type="entry name" value="Heme_NO-bd"/>
</dbReference>
<dbReference type="PANTHER" id="PTHR45655">
    <property type="entry name" value="GUANYLATE CYCLASE SOLUBLE SUBUNIT BETA-2"/>
    <property type="match status" value="1"/>
</dbReference>
<comment type="caution">
    <text evidence="2">The sequence shown here is derived from an EMBL/GenBank/DDBJ whole genome shotgun (WGS) entry which is preliminary data.</text>
</comment>
<evidence type="ECO:0000259" key="1">
    <source>
        <dbReference type="Pfam" id="PF07700"/>
    </source>
</evidence>
<dbReference type="PANTHER" id="PTHR45655:SF13">
    <property type="entry name" value="SOLUBLE GUANYLATE CYCLASE GCY-32-RELATED"/>
    <property type="match status" value="1"/>
</dbReference>
<gene>
    <name evidence="2" type="ORF">KUTeg_020505</name>
</gene>
<dbReference type="Gene3D" id="3.90.1520.10">
    <property type="entry name" value="H-NOX domain"/>
    <property type="match status" value="1"/>
</dbReference>
<organism evidence="2 3">
    <name type="scientific">Tegillarca granosa</name>
    <name type="common">Malaysian cockle</name>
    <name type="synonym">Anadara granosa</name>
    <dbReference type="NCBI Taxonomy" id="220873"/>
    <lineage>
        <taxon>Eukaryota</taxon>
        <taxon>Metazoa</taxon>
        <taxon>Spiralia</taxon>
        <taxon>Lophotrochozoa</taxon>
        <taxon>Mollusca</taxon>
        <taxon>Bivalvia</taxon>
        <taxon>Autobranchia</taxon>
        <taxon>Pteriomorphia</taxon>
        <taxon>Arcoida</taxon>
        <taxon>Arcoidea</taxon>
        <taxon>Arcidae</taxon>
        <taxon>Tegillarca</taxon>
    </lineage>
</organism>
<dbReference type="Pfam" id="PF07700">
    <property type="entry name" value="HNOB"/>
    <property type="match status" value="1"/>
</dbReference>
<dbReference type="InterPro" id="IPR038158">
    <property type="entry name" value="H-NOX_domain_sf"/>
</dbReference>
<protein>
    <recommendedName>
        <fullName evidence="1">Heme NO-binding domain-containing protein</fullName>
    </recommendedName>
</protein>
<sequence>MDFAVHLIKKKCGLDRYDDFLVFHQYKDAETFKLIGAVCEVAGAPLAAVLEIFGEYFLQYCLRHGYDKMLRTLGEDFKAFIQNLDSLHALLAMSYKNIEAPSFR</sequence>